<dbReference type="Proteomes" id="UP001156836">
    <property type="component" value="Unassembled WGS sequence"/>
</dbReference>
<name>A0ABQ6BTP3_9NEIS</name>
<accession>A0ABQ6BTP3</accession>
<dbReference type="InterPro" id="IPR008579">
    <property type="entry name" value="UGlyAH_Cupin_dom"/>
</dbReference>
<dbReference type="EMBL" id="BSOZ01000002">
    <property type="protein sequence ID" value="GLS03174.1"/>
    <property type="molecule type" value="Genomic_DNA"/>
</dbReference>
<organism evidence="2 3">
    <name type="scientific">Chitiniphilus shinanonensis</name>
    <dbReference type="NCBI Taxonomy" id="553088"/>
    <lineage>
        <taxon>Bacteria</taxon>
        <taxon>Pseudomonadati</taxon>
        <taxon>Pseudomonadota</taxon>
        <taxon>Betaproteobacteria</taxon>
        <taxon>Neisseriales</taxon>
        <taxon>Chitinibacteraceae</taxon>
        <taxon>Chitiniphilus</taxon>
    </lineage>
</organism>
<dbReference type="SUPFAM" id="SSF51182">
    <property type="entry name" value="RmlC-like cupins"/>
    <property type="match status" value="1"/>
</dbReference>
<evidence type="ECO:0000259" key="1">
    <source>
        <dbReference type="Pfam" id="PF05899"/>
    </source>
</evidence>
<dbReference type="Pfam" id="PF05899">
    <property type="entry name" value="Cupin_3"/>
    <property type="match status" value="1"/>
</dbReference>
<dbReference type="InterPro" id="IPR011051">
    <property type="entry name" value="RmlC_Cupin_sf"/>
</dbReference>
<dbReference type="RefSeq" id="WP_018748212.1">
    <property type="nucleotide sequence ID" value="NZ_BSOZ01000002.1"/>
</dbReference>
<feature type="domain" description="(S)-ureidoglycine aminohydrolase cupin" evidence="1">
    <location>
        <begin position="15"/>
        <end position="86"/>
    </location>
</feature>
<evidence type="ECO:0000313" key="2">
    <source>
        <dbReference type="EMBL" id="GLS03174.1"/>
    </source>
</evidence>
<keyword evidence="3" id="KW-1185">Reference proteome</keyword>
<dbReference type="InterPro" id="IPR014710">
    <property type="entry name" value="RmlC-like_jellyroll"/>
</dbReference>
<comment type="caution">
    <text evidence="2">The sequence shown here is derived from an EMBL/GenBank/DDBJ whole genome shotgun (WGS) entry which is preliminary data.</text>
</comment>
<proteinExistence type="predicted"/>
<dbReference type="CDD" id="cd02227">
    <property type="entry name" value="cupin_TM1112-like"/>
    <property type="match status" value="1"/>
</dbReference>
<evidence type="ECO:0000313" key="3">
    <source>
        <dbReference type="Proteomes" id="UP001156836"/>
    </source>
</evidence>
<protein>
    <submittedName>
        <fullName evidence="2">Cupin</fullName>
    </submittedName>
</protein>
<gene>
    <name evidence="2" type="ORF">GCM10007860_03170</name>
</gene>
<dbReference type="Gene3D" id="2.60.120.10">
    <property type="entry name" value="Jelly Rolls"/>
    <property type="match status" value="1"/>
</dbReference>
<dbReference type="PANTHER" id="PTHR33271:SF22">
    <property type="entry name" value="OS04G0445200 PROTEIN"/>
    <property type="match status" value="1"/>
</dbReference>
<sequence>MIHIERHIDDARQRELGVAQWPVWSKEVSRFPWHYDETETCWLIAGRVRVTAADGKSVTLEAGDLARFPAGLDCTWEVLEPLSKHYRFG</sequence>
<reference evidence="3" key="1">
    <citation type="journal article" date="2019" name="Int. J. Syst. Evol. Microbiol.">
        <title>The Global Catalogue of Microorganisms (GCM) 10K type strain sequencing project: providing services to taxonomists for standard genome sequencing and annotation.</title>
        <authorList>
            <consortium name="The Broad Institute Genomics Platform"/>
            <consortium name="The Broad Institute Genome Sequencing Center for Infectious Disease"/>
            <person name="Wu L."/>
            <person name="Ma J."/>
        </authorList>
    </citation>
    <scope>NUCLEOTIDE SEQUENCE [LARGE SCALE GENOMIC DNA]</scope>
    <source>
        <strain evidence="3">NBRC 104970</strain>
    </source>
</reference>
<dbReference type="PANTHER" id="PTHR33271">
    <property type="entry name" value="OS04G0445200 PROTEIN"/>
    <property type="match status" value="1"/>
</dbReference>